<dbReference type="RefSeq" id="XP_028882831.1">
    <property type="nucleotide sequence ID" value="XM_029025848.1"/>
</dbReference>
<name>A0A1X0NVQ1_9TRYP</name>
<dbReference type="OrthoDB" id="432953at2759"/>
<dbReference type="Pfam" id="PF09742">
    <property type="entry name" value="Dymeclin"/>
    <property type="match status" value="1"/>
</dbReference>
<evidence type="ECO:0008006" key="4">
    <source>
        <dbReference type="Google" id="ProtNLM"/>
    </source>
</evidence>
<dbReference type="GeneID" id="39985628"/>
<evidence type="ECO:0000313" key="3">
    <source>
        <dbReference type="Proteomes" id="UP000192257"/>
    </source>
</evidence>
<dbReference type="STRING" id="67003.A0A1X0NVQ1"/>
<evidence type="ECO:0000256" key="1">
    <source>
        <dbReference type="SAM" id="MobiDB-lite"/>
    </source>
</evidence>
<keyword evidence="3" id="KW-1185">Reference proteome</keyword>
<dbReference type="VEuPathDB" id="TriTrypDB:TM35_000151960"/>
<dbReference type="PANTHER" id="PTHR21575:SF12">
    <property type="entry name" value="PROTEIN HID1"/>
    <property type="match status" value="1"/>
</dbReference>
<proteinExistence type="predicted"/>
<feature type="region of interest" description="Disordered" evidence="1">
    <location>
        <begin position="114"/>
        <end position="147"/>
    </location>
</feature>
<organism evidence="2 3">
    <name type="scientific">Trypanosoma theileri</name>
    <dbReference type="NCBI Taxonomy" id="67003"/>
    <lineage>
        <taxon>Eukaryota</taxon>
        <taxon>Discoba</taxon>
        <taxon>Euglenozoa</taxon>
        <taxon>Kinetoplastea</taxon>
        <taxon>Metakinetoplastina</taxon>
        <taxon>Trypanosomatida</taxon>
        <taxon>Trypanosomatidae</taxon>
        <taxon>Trypanosoma</taxon>
    </lineage>
</organism>
<reference evidence="2 3" key="1">
    <citation type="submission" date="2017-03" db="EMBL/GenBank/DDBJ databases">
        <title>An alternative strategy for trypanosome survival in the mammalian bloodstream revealed through genome and transcriptome analysis of the ubiquitous bovine parasite Trypanosoma (Megatrypanum) theileri.</title>
        <authorList>
            <person name="Kelly S."/>
            <person name="Ivens A."/>
            <person name="Mott A."/>
            <person name="O'Neill E."/>
            <person name="Emms D."/>
            <person name="Macleod O."/>
            <person name="Voorheis P."/>
            <person name="Matthews J."/>
            <person name="Matthews K."/>
            <person name="Carrington M."/>
        </authorList>
    </citation>
    <scope>NUCLEOTIDE SEQUENCE [LARGE SCALE GENOMIC DNA]</scope>
    <source>
        <strain evidence="2">Edinburgh</strain>
    </source>
</reference>
<dbReference type="InterPro" id="IPR026705">
    <property type="entry name" value="Hid-1/Ecm30"/>
</dbReference>
<dbReference type="GO" id="GO:0016020">
    <property type="term" value="C:membrane"/>
    <property type="evidence" value="ECO:0007669"/>
    <property type="project" value="TreeGrafter"/>
</dbReference>
<dbReference type="PANTHER" id="PTHR21575">
    <property type="entry name" value="PROTEIN HID1"/>
    <property type="match status" value="1"/>
</dbReference>
<dbReference type="AlphaFoldDB" id="A0A1X0NVQ1"/>
<dbReference type="GO" id="GO:0000138">
    <property type="term" value="C:Golgi trans cisterna"/>
    <property type="evidence" value="ECO:0007669"/>
    <property type="project" value="TreeGrafter"/>
</dbReference>
<dbReference type="Proteomes" id="UP000192257">
    <property type="component" value="Unassembled WGS sequence"/>
</dbReference>
<sequence length="755" mass="85031">MGTSSSTLDVGKALHSLLEDDVIDNKVFSLLLETSLSNTELERGVPFSDLRTMRHFYTKNFAMLLFKCIEVIANVVAIHQESKEITSVMAERLQNAIRLLRRILPIAMESGNTVSTEELEDSDKKTVPIQQPEENKEEETSTDRVKKRKVRTRFTSTFVHSFFVENLACDDNTPLQVLPQLPLANPNMPIAKILGRLLVDCCFIRGLTLPTESTTTRPSKTHPFVDESLLWYTGVGGGSTTMSVNATSHTLRYELLFTLTVFLSYPLHFTSGERDTIFTEPLINVNDTPLLPTLVASALNALLSYVPFGLLPYSSHWVGPEELVVQMSARFLCVVICYPGAPLRDDSQNSHTFLTNETSDNREEKKKIVNEENNEVRKESDVLPRIQVVHSGRELIHSITAEEARDIVVRLQPIISLKLYSNRTYFPESQRSFTVQNEFMMLLWRLIDLSPECVLAFGQEKEVLGYILPLVDYAIDARRNPQYFPHLQLVLFVLLRLSGARTFCLQCNTTFREYIPFEFDSFVGSYNDLIIIMLCSFLLMNHEMIRPLHATCSAIISNLAPFVTTISPITSSKLSDVFTSVATRCLAYEVQSTVIENPVNTADVITDQVVMLNIVEAVASILQYHELAAKPLLASFMERKSLVTAVSDVFLTSKHDHFRIPLSSPFLITTISAAITAVEATIKKVQTTEEDLVAAIDSITLVGALPTPHRIVVKRLNSTWQIERWAIETNWSSLYSYTAPGTFGDKYSIKMLRFA</sequence>
<protein>
    <recommendedName>
        <fullName evidence="4">Dymeclin</fullName>
    </recommendedName>
</protein>
<gene>
    <name evidence="2" type="ORF">TM35_000151960</name>
</gene>
<accession>A0A1X0NVQ1</accession>
<dbReference type="GO" id="GO:0005797">
    <property type="term" value="C:Golgi medial cisterna"/>
    <property type="evidence" value="ECO:0007669"/>
    <property type="project" value="TreeGrafter"/>
</dbReference>
<evidence type="ECO:0000313" key="2">
    <source>
        <dbReference type="EMBL" id="ORC88765.1"/>
    </source>
</evidence>
<dbReference type="EMBL" id="NBCO01000015">
    <property type="protein sequence ID" value="ORC88765.1"/>
    <property type="molecule type" value="Genomic_DNA"/>
</dbReference>
<comment type="caution">
    <text evidence="2">The sequence shown here is derived from an EMBL/GenBank/DDBJ whole genome shotgun (WGS) entry which is preliminary data.</text>
</comment>